<organism evidence="2 3">
    <name type="scientific">Fructilactobacillus florum DSM 22689 = JCM 16035</name>
    <dbReference type="NCBI Taxonomy" id="1423745"/>
    <lineage>
        <taxon>Bacteria</taxon>
        <taxon>Bacillati</taxon>
        <taxon>Bacillota</taxon>
        <taxon>Bacilli</taxon>
        <taxon>Lactobacillales</taxon>
        <taxon>Lactobacillaceae</taxon>
        <taxon>Fructilactobacillus</taxon>
    </lineage>
</organism>
<dbReference type="RefSeq" id="WP_035422489.1">
    <property type="nucleotide sequence ID" value="NZ_AYZI01000009.1"/>
</dbReference>
<evidence type="ECO:0000313" key="3">
    <source>
        <dbReference type="Proteomes" id="UP000051586"/>
    </source>
</evidence>
<keyword evidence="1" id="KW-0472">Membrane</keyword>
<feature type="transmembrane region" description="Helical" evidence="1">
    <location>
        <begin position="88"/>
        <end position="109"/>
    </location>
</feature>
<gene>
    <name evidence="2" type="ORF">FC87_GL001289</name>
</gene>
<sequence length="135" mass="15719">MNPFNFNFGDDNDQDNLLKIIPPNYAVVKNDRGQIRVNKVGLSFTCLFFCNLPAIFRADWYNFFCMIGVELFGAMLLTYATGVNLYTAASSLTFFFSLLWTGIYNLMYFRHLQNLGYKPVDERSANLLKSRRYFK</sequence>
<dbReference type="EMBL" id="AYZI01000009">
    <property type="protein sequence ID" value="KRM90210.1"/>
    <property type="molecule type" value="Genomic_DNA"/>
</dbReference>
<name>A0A0R2CGH2_9LACO</name>
<dbReference type="Proteomes" id="UP000051586">
    <property type="component" value="Unassembled WGS sequence"/>
</dbReference>
<evidence type="ECO:0000313" key="2">
    <source>
        <dbReference type="EMBL" id="KRM90210.1"/>
    </source>
</evidence>
<keyword evidence="1" id="KW-0812">Transmembrane</keyword>
<proteinExistence type="predicted"/>
<dbReference type="AlphaFoldDB" id="A0A0R2CGH2"/>
<comment type="caution">
    <text evidence="2">The sequence shown here is derived from an EMBL/GenBank/DDBJ whole genome shotgun (WGS) entry which is preliminary data.</text>
</comment>
<accession>A0A0R2CGH2</accession>
<dbReference type="PATRIC" id="fig|1423745.4.peg.1355"/>
<protein>
    <submittedName>
        <fullName evidence="2">Uncharacterized protein</fullName>
    </submittedName>
</protein>
<keyword evidence="1" id="KW-1133">Transmembrane helix</keyword>
<reference evidence="2 3" key="1">
    <citation type="journal article" date="2015" name="Genome Announc.">
        <title>Expanding the biotechnology potential of lactobacilli through comparative genomics of 213 strains and associated genera.</title>
        <authorList>
            <person name="Sun Z."/>
            <person name="Harris H.M."/>
            <person name="McCann A."/>
            <person name="Guo C."/>
            <person name="Argimon S."/>
            <person name="Zhang W."/>
            <person name="Yang X."/>
            <person name="Jeffery I.B."/>
            <person name="Cooney J.C."/>
            <person name="Kagawa T.F."/>
            <person name="Liu W."/>
            <person name="Song Y."/>
            <person name="Salvetti E."/>
            <person name="Wrobel A."/>
            <person name="Rasinkangas P."/>
            <person name="Parkhill J."/>
            <person name="Rea M.C."/>
            <person name="O'Sullivan O."/>
            <person name="Ritari J."/>
            <person name="Douillard F.P."/>
            <person name="Paul Ross R."/>
            <person name="Yang R."/>
            <person name="Briner A.E."/>
            <person name="Felis G.E."/>
            <person name="de Vos W.M."/>
            <person name="Barrangou R."/>
            <person name="Klaenhammer T.R."/>
            <person name="Caufield P.W."/>
            <person name="Cui Y."/>
            <person name="Zhang H."/>
            <person name="O'Toole P.W."/>
        </authorList>
    </citation>
    <scope>NUCLEOTIDE SEQUENCE [LARGE SCALE GENOMIC DNA]</scope>
    <source>
        <strain evidence="2 3">DSM 22689</strain>
    </source>
</reference>
<dbReference type="STRING" id="1423745.GCA_001311215_01408"/>
<feature type="transmembrane region" description="Helical" evidence="1">
    <location>
        <begin position="63"/>
        <end position="82"/>
    </location>
</feature>
<evidence type="ECO:0000256" key="1">
    <source>
        <dbReference type="SAM" id="Phobius"/>
    </source>
</evidence>